<evidence type="ECO:0000256" key="17">
    <source>
        <dbReference type="ARBA" id="ARBA00030571"/>
    </source>
</evidence>
<keyword evidence="11" id="KW-0808">Transferase</keyword>
<reference evidence="19" key="1">
    <citation type="submission" date="2023-03" db="EMBL/GenBank/DDBJ databases">
        <authorList>
            <person name="Steffen K."/>
            <person name="Cardenas P."/>
        </authorList>
    </citation>
    <scope>NUCLEOTIDE SEQUENCE</scope>
</reference>
<dbReference type="GO" id="GO:0005524">
    <property type="term" value="F:ATP binding"/>
    <property type="evidence" value="ECO:0007669"/>
    <property type="project" value="UniProtKB-KW"/>
</dbReference>
<organism evidence="19 20">
    <name type="scientific">Geodia barretti</name>
    <name type="common">Barrett's horny sponge</name>
    <dbReference type="NCBI Taxonomy" id="519541"/>
    <lineage>
        <taxon>Eukaryota</taxon>
        <taxon>Metazoa</taxon>
        <taxon>Porifera</taxon>
        <taxon>Demospongiae</taxon>
        <taxon>Heteroscleromorpha</taxon>
        <taxon>Tetractinellida</taxon>
        <taxon>Astrophorina</taxon>
        <taxon>Geodiidae</taxon>
        <taxon>Geodia</taxon>
    </lineage>
</organism>
<comment type="similarity">
    <text evidence="7">Belongs to the CobU/CobP family.</text>
</comment>
<evidence type="ECO:0000256" key="9">
    <source>
        <dbReference type="ARBA" id="ARBA00012523"/>
    </source>
</evidence>
<keyword evidence="14" id="KW-0067">ATP-binding</keyword>
<evidence type="ECO:0000256" key="4">
    <source>
        <dbReference type="ARBA" id="ARBA00003889"/>
    </source>
</evidence>
<dbReference type="EC" id="2.7.7.62" evidence="9"/>
<evidence type="ECO:0000256" key="12">
    <source>
        <dbReference type="ARBA" id="ARBA00022741"/>
    </source>
</evidence>
<keyword evidence="10" id="KW-0169">Cobalamin biosynthesis</keyword>
<evidence type="ECO:0000256" key="11">
    <source>
        <dbReference type="ARBA" id="ARBA00022679"/>
    </source>
</evidence>
<dbReference type="PANTHER" id="PTHR34848:SF1">
    <property type="entry name" value="BIFUNCTIONAL ADENOSYLCOBALAMIN BIOSYNTHESIS PROTEIN COBU"/>
    <property type="match status" value="1"/>
</dbReference>
<evidence type="ECO:0000313" key="20">
    <source>
        <dbReference type="Proteomes" id="UP001174909"/>
    </source>
</evidence>
<comment type="function">
    <text evidence="4">Catalyzes ATP-dependent phosphorylation of adenosylcobinamide and addition of GMP to adenosylcobinamide phosphate.</text>
</comment>
<evidence type="ECO:0000256" key="18">
    <source>
        <dbReference type="SAM" id="MobiDB-lite"/>
    </source>
</evidence>
<evidence type="ECO:0000256" key="5">
    <source>
        <dbReference type="ARBA" id="ARBA00004692"/>
    </source>
</evidence>
<evidence type="ECO:0000313" key="19">
    <source>
        <dbReference type="EMBL" id="CAI7996790.1"/>
    </source>
</evidence>
<dbReference type="InterPro" id="IPR027417">
    <property type="entry name" value="P-loop_NTPase"/>
</dbReference>
<evidence type="ECO:0000256" key="1">
    <source>
        <dbReference type="ARBA" id="ARBA00000312"/>
    </source>
</evidence>
<evidence type="ECO:0000256" key="2">
    <source>
        <dbReference type="ARBA" id="ARBA00000711"/>
    </source>
</evidence>
<keyword evidence="20" id="KW-1185">Reference proteome</keyword>
<keyword evidence="12" id="KW-0547">Nucleotide-binding</keyword>
<dbReference type="GO" id="GO:0043752">
    <property type="term" value="F:adenosylcobinamide kinase activity"/>
    <property type="evidence" value="ECO:0007669"/>
    <property type="project" value="UniProtKB-EC"/>
</dbReference>
<dbReference type="GO" id="GO:0008820">
    <property type="term" value="F:cobinamide phosphate guanylyltransferase activity"/>
    <property type="evidence" value="ECO:0007669"/>
    <property type="project" value="UniProtKB-EC"/>
</dbReference>
<comment type="catalytic activity">
    <reaction evidence="1">
        <text>adenosylcob(III)inamide + ATP = adenosylcob(III)inamide phosphate + ADP + H(+)</text>
        <dbReference type="Rhea" id="RHEA:15769"/>
        <dbReference type="ChEBI" id="CHEBI:2480"/>
        <dbReference type="ChEBI" id="CHEBI:15378"/>
        <dbReference type="ChEBI" id="CHEBI:30616"/>
        <dbReference type="ChEBI" id="CHEBI:58502"/>
        <dbReference type="ChEBI" id="CHEBI:456216"/>
        <dbReference type="EC" id="2.7.1.156"/>
    </reaction>
</comment>
<evidence type="ECO:0000256" key="3">
    <source>
        <dbReference type="ARBA" id="ARBA00001522"/>
    </source>
</evidence>
<proteinExistence type="inferred from homology"/>
<evidence type="ECO:0000256" key="14">
    <source>
        <dbReference type="ARBA" id="ARBA00022840"/>
    </source>
</evidence>
<dbReference type="SUPFAM" id="SSF52540">
    <property type="entry name" value="P-loop containing nucleoside triphosphate hydrolases"/>
    <property type="match status" value="1"/>
</dbReference>
<name>A0AA35QY33_GEOBA</name>
<keyword evidence="13" id="KW-0418">Kinase</keyword>
<dbReference type="EMBL" id="CASHTH010000279">
    <property type="protein sequence ID" value="CAI7996790.1"/>
    <property type="molecule type" value="Genomic_DNA"/>
</dbReference>
<dbReference type="InterPro" id="IPR003203">
    <property type="entry name" value="CobU/CobP"/>
</dbReference>
<evidence type="ECO:0000256" key="6">
    <source>
        <dbReference type="ARBA" id="ARBA00005159"/>
    </source>
</evidence>
<sequence>MEERIQRHQERRPSNWHTLEAPLNPVGGLQGQTARPRILLLDSVDVWVSNLMLEHEGTSRLELEARIVGAVRRFVACVQESDGEAVIVSSEVGHSLIATSPMGRQFQDLLGTVNQAVAEAADKVTMVIAGLPVPIKPLGTFP</sequence>
<dbReference type="Gene3D" id="3.40.50.300">
    <property type="entry name" value="P-loop containing nucleotide triphosphate hydrolases"/>
    <property type="match status" value="1"/>
</dbReference>
<comment type="pathway">
    <text evidence="5">Cofactor biosynthesis; adenosylcobalamin biosynthesis; adenosylcobalamin from cob(II)yrinate a,c-diamide: step 6/7.</text>
</comment>
<evidence type="ECO:0000256" key="16">
    <source>
        <dbReference type="ARBA" id="ARBA00029570"/>
    </source>
</evidence>
<feature type="region of interest" description="Disordered" evidence="18">
    <location>
        <begin position="1"/>
        <end position="23"/>
    </location>
</feature>
<evidence type="ECO:0000256" key="13">
    <source>
        <dbReference type="ARBA" id="ARBA00022777"/>
    </source>
</evidence>
<evidence type="ECO:0000256" key="10">
    <source>
        <dbReference type="ARBA" id="ARBA00022573"/>
    </source>
</evidence>
<dbReference type="AlphaFoldDB" id="A0AA35QY33"/>
<evidence type="ECO:0000256" key="8">
    <source>
        <dbReference type="ARBA" id="ARBA00012016"/>
    </source>
</evidence>
<comment type="caution">
    <text evidence="19">The sequence shown here is derived from an EMBL/GenBank/DDBJ whole genome shotgun (WGS) entry which is preliminary data.</text>
</comment>
<keyword evidence="15" id="KW-0342">GTP-binding</keyword>
<feature type="compositionally biased region" description="Basic and acidic residues" evidence="18">
    <location>
        <begin position="1"/>
        <end position="13"/>
    </location>
</feature>
<gene>
    <name evidence="19" type="ORF">GBAR_LOCUS1962</name>
</gene>
<protein>
    <recommendedName>
        <fullName evidence="16">Adenosylcobinamide kinase</fullName>
        <ecNumber evidence="8">2.7.1.156</ecNumber>
        <ecNumber evidence="9">2.7.7.62</ecNumber>
    </recommendedName>
    <alternativeName>
        <fullName evidence="17">Adenosylcobinamide-phosphate guanylyltransferase</fullName>
    </alternativeName>
</protein>
<dbReference type="Proteomes" id="UP001174909">
    <property type="component" value="Unassembled WGS sequence"/>
</dbReference>
<comment type="pathway">
    <text evidence="6">Cofactor biosynthesis; adenosylcobalamin biosynthesis; adenosylcobalamin from cob(II)yrinate a,c-diamide: step 5/7.</text>
</comment>
<dbReference type="GO" id="GO:0005525">
    <property type="term" value="F:GTP binding"/>
    <property type="evidence" value="ECO:0007669"/>
    <property type="project" value="UniProtKB-KW"/>
</dbReference>
<accession>A0AA35QY33</accession>
<dbReference type="PANTHER" id="PTHR34848">
    <property type="match status" value="1"/>
</dbReference>
<dbReference type="Pfam" id="PF02283">
    <property type="entry name" value="CobU"/>
    <property type="match status" value="1"/>
</dbReference>
<evidence type="ECO:0000256" key="7">
    <source>
        <dbReference type="ARBA" id="ARBA00007490"/>
    </source>
</evidence>
<dbReference type="PIRSF" id="PIRSF006135">
    <property type="entry name" value="CobU"/>
    <property type="match status" value="1"/>
</dbReference>
<dbReference type="EC" id="2.7.1.156" evidence="8"/>
<comment type="catalytic activity">
    <reaction evidence="3">
        <text>adenosylcob(III)inamide + GTP = adenosylcob(III)inamide phosphate + GDP + H(+)</text>
        <dbReference type="Rhea" id="RHEA:15765"/>
        <dbReference type="ChEBI" id="CHEBI:2480"/>
        <dbReference type="ChEBI" id="CHEBI:15378"/>
        <dbReference type="ChEBI" id="CHEBI:37565"/>
        <dbReference type="ChEBI" id="CHEBI:58189"/>
        <dbReference type="ChEBI" id="CHEBI:58502"/>
        <dbReference type="EC" id="2.7.1.156"/>
    </reaction>
</comment>
<evidence type="ECO:0000256" key="15">
    <source>
        <dbReference type="ARBA" id="ARBA00023134"/>
    </source>
</evidence>
<comment type="catalytic activity">
    <reaction evidence="2">
        <text>adenosylcob(III)inamide phosphate + GTP + H(+) = adenosylcob(III)inamide-GDP + diphosphate</text>
        <dbReference type="Rhea" id="RHEA:22712"/>
        <dbReference type="ChEBI" id="CHEBI:15378"/>
        <dbReference type="ChEBI" id="CHEBI:33019"/>
        <dbReference type="ChEBI" id="CHEBI:37565"/>
        <dbReference type="ChEBI" id="CHEBI:58502"/>
        <dbReference type="ChEBI" id="CHEBI:60487"/>
        <dbReference type="EC" id="2.7.7.62"/>
    </reaction>
</comment>